<keyword evidence="2" id="KW-1003">Cell membrane</keyword>
<keyword evidence="7" id="KW-0675">Receptor</keyword>
<feature type="transmembrane region" description="Helical" evidence="9">
    <location>
        <begin position="191"/>
        <end position="218"/>
    </location>
</feature>
<dbReference type="SUPFAM" id="SSF81321">
    <property type="entry name" value="Family A G protein-coupled receptor-like"/>
    <property type="match status" value="1"/>
</dbReference>
<dbReference type="GO" id="GO:0043005">
    <property type="term" value="C:neuron projection"/>
    <property type="evidence" value="ECO:0007669"/>
    <property type="project" value="TreeGrafter"/>
</dbReference>
<evidence type="ECO:0000256" key="2">
    <source>
        <dbReference type="ARBA" id="ARBA00022475"/>
    </source>
</evidence>
<dbReference type="PANTHER" id="PTHR24229:SF40">
    <property type="entry name" value="ALLATOSTATIN C RECEPTOR 1-RELATED"/>
    <property type="match status" value="1"/>
</dbReference>
<feature type="domain" description="G-protein coupled receptors family 1 profile" evidence="10">
    <location>
        <begin position="44"/>
        <end position="296"/>
    </location>
</feature>
<gene>
    <name evidence="11" type="primary">gcr320</name>
</gene>
<organism evidence="11">
    <name type="scientific">Schmidtea mediterranea</name>
    <name type="common">Freshwater planarian flatworm</name>
    <dbReference type="NCBI Taxonomy" id="79327"/>
    <lineage>
        <taxon>Eukaryota</taxon>
        <taxon>Metazoa</taxon>
        <taxon>Spiralia</taxon>
        <taxon>Lophotrochozoa</taxon>
        <taxon>Platyhelminthes</taxon>
        <taxon>Rhabditophora</taxon>
        <taxon>Seriata</taxon>
        <taxon>Tricladida</taxon>
        <taxon>Continenticola</taxon>
        <taxon>Geoplanoidea</taxon>
        <taxon>Dugesiidae</taxon>
        <taxon>Schmidtea</taxon>
    </lineage>
</organism>
<dbReference type="GO" id="GO:0042277">
    <property type="term" value="F:peptide binding"/>
    <property type="evidence" value="ECO:0007669"/>
    <property type="project" value="TreeGrafter"/>
</dbReference>
<reference evidence="11" key="1">
    <citation type="journal article" date="2016" name="PLoS Biol.">
        <title>GPCRs Direct Germline Development and Somatic Gonad Function in Planarians.</title>
        <authorList>
            <person name="Saberi A."/>
            <person name="Jamal A."/>
            <person name="Beets I."/>
            <person name="Schoofs L."/>
            <person name="Newmark P.A."/>
        </authorList>
    </citation>
    <scope>NUCLEOTIDE SEQUENCE</scope>
</reference>
<dbReference type="Gene3D" id="1.20.1070.10">
    <property type="entry name" value="Rhodopsin 7-helix transmembrane proteins"/>
    <property type="match status" value="1"/>
</dbReference>
<feature type="transmembrane region" description="Helical" evidence="9">
    <location>
        <begin position="30"/>
        <end position="52"/>
    </location>
</feature>
<dbReference type="InterPro" id="IPR017452">
    <property type="entry name" value="GPCR_Rhodpsn_7TM"/>
</dbReference>
<dbReference type="GO" id="GO:0005886">
    <property type="term" value="C:plasma membrane"/>
    <property type="evidence" value="ECO:0007669"/>
    <property type="project" value="UniProtKB-SubCell"/>
</dbReference>
<evidence type="ECO:0000256" key="8">
    <source>
        <dbReference type="ARBA" id="ARBA00023224"/>
    </source>
</evidence>
<dbReference type="AlphaFoldDB" id="A0A193KUQ1"/>
<dbReference type="InterPro" id="IPR000276">
    <property type="entry name" value="GPCR_Rhodpsn"/>
</dbReference>
<dbReference type="PANTHER" id="PTHR24229">
    <property type="entry name" value="NEUROPEPTIDES RECEPTOR"/>
    <property type="match status" value="1"/>
</dbReference>
<dbReference type="SMART" id="SM01381">
    <property type="entry name" value="7TM_GPCR_Srsx"/>
    <property type="match status" value="1"/>
</dbReference>
<feature type="transmembrane region" description="Helical" evidence="9">
    <location>
        <begin position="146"/>
        <end position="167"/>
    </location>
</feature>
<dbReference type="PRINTS" id="PR00237">
    <property type="entry name" value="GPCRRHODOPSN"/>
</dbReference>
<sequence>MNNSSADYILMNFTYRMDPLNVPFSMKVTYSSLISFLLIVGIPGNVLVVYVVGRYSAMQTTTNLYLMSLSIADLLHLAQIVFVVNVILTEKFIFGKWLCKLHLTLEATNSLAVTFILTATSVDRYLAVCHPLKSQTFRSPKVARTIIVLIWLICLFMLCPLFIYANITMNTKNNETTPQCMIDLGEKKLTFVQYTFILGFALPVCSISVFYLLVISKLRNIHRANISRSKDRRDSVQRIIKMILALILIYIVLWFPYWIHQWIIQFNDVDPILSFYVGLFTQFLGYLNSSINPILYAFLSQNFRVMFVQILNCQGNRFLKEVFPESSVIKRGRSLTSQIKTKQSSINNKTANSNFNHQAKCDDQEKNDIKNSVEFLETHFE</sequence>
<evidence type="ECO:0000259" key="10">
    <source>
        <dbReference type="PROSITE" id="PS50262"/>
    </source>
</evidence>
<feature type="transmembrane region" description="Helical" evidence="9">
    <location>
        <begin position="107"/>
        <end position="126"/>
    </location>
</feature>
<evidence type="ECO:0000313" key="11">
    <source>
        <dbReference type="EMBL" id="ANO39119.1"/>
    </source>
</evidence>
<keyword evidence="4 9" id="KW-1133">Transmembrane helix</keyword>
<dbReference type="OrthoDB" id="6076970at2759"/>
<feature type="transmembrane region" description="Helical" evidence="9">
    <location>
        <begin position="279"/>
        <end position="299"/>
    </location>
</feature>
<evidence type="ECO:0000256" key="3">
    <source>
        <dbReference type="ARBA" id="ARBA00022692"/>
    </source>
</evidence>
<keyword evidence="6 9" id="KW-0472">Membrane</keyword>
<proteinExistence type="evidence at transcript level"/>
<feature type="transmembrane region" description="Helical" evidence="9">
    <location>
        <begin position="239"/>
        <end position="259"/>
    </location>
</feature>
<evidence type="ECO:0000256" key="9">
    <source>
        <dbReference type="SAM" id="Phobius"/>
    </source>
</evidence>
<keyword evidence="8" id="KW-0807">Transducer</keyword>
<feature type="transmembrane region" description="Helical" evidence="9">
    <location>
        <begin position="64"/>
        <end position="87"/>
    </location>
</feature>
<evidence type="ECO:0000256" key="6">
    <source>
        <dbReference type="ARBA" id="ARBA00023136"/>
    </source>
</evidence>
<comment type="subcellular location">
    <subcellularLocation>
        <location evidence="1">Cell membrane</location>
        <topology evidence="1">Multi-pass membrane protein</topology>
    </subcellularLocation>
</comment>
<protein>
    <submittedName>
        <fullName evidence="11">GCR320</fullName>
    </submittedName>
</protein>
<evidence type="ECO:0000256" key="4">
    <source>
        <dbReference type="ARBA" id="ARBA00022989"/>
    </source>
</evidence>
<name>A0A193KUQ1_SCHMD</name>
<accession>A0A193KUQ1</accession>
<evidence type="ECO:0000256" key="5">
    <source>
        <dbReference type="ARBA" id="ARBA00023040"/>
    </source>
</evidence>
<dbReference type="GO" id="GO:0004930">
    <property type="term" value="F:G protein-coupled receptor activity"/>
    <property type="evidence" value="ECO:0007669"/>
    <property type="project" value="UniProtKB-KW"/>
</dbReference>
<keyword evidence="3 9" id="KW-0812">Transmembrane</keyword>
<dbReference type="PROSITE" id="PS50262">
    <property type="entry name" value="G_PROTEIN_RECEP_F1_2"/>
    <property type="match status" value="1"/>
</dbReference>
<evidence type="ECO:0000256" key="7">
    <source>
        <dbReference type="ARBA" id="ARBA00023170"/>
    </source>
</evidence>
<evidence type="ECO:0000256" key="1">
    <source>
        <dbReference type="ARBA" id="ARBA00004651"/>
    </source>
</evidence>
<keyword evidence="5" id="KW-0297">G-protein coupled receptor</keyword>
<dbReference type="Pfam" id="PF00001">
    <property type="entry name" value="7tm_1"/>
    <property type="match status" value="1"/>
</dbReference>
<dbReference type="EMBL" id="KX018958">
    <property type="protein sequence ID" value="ANO39119.1"/>
    <property type="molecule type" value="mRNA"/>
</dbReference>